<evidence type="ECO:0000256" key="7">
    <source>
        <dbReference type="ARBA" id="ARBA00031943"/>
    </source>
</evidence>
<feature type="non-terminal residue" evidence="10">
    <location>
        <position position="1235"/>
    </location>
</feature>
<dbReference type="Proteomes" id="UP000521578">
    <property type="component" value="Unassembled WGS sequence"/>
</dbReference>
<dbReference type="PANTHER" id="PTHR35671">
    <property type="entry name" value="PROTEIN TOPAZ1"/>
    <property type="match status" value="1"/>
</dbReference>
<evidence type="ECO:0000256" key="8">
    <source>
        <dbReference type="PROSITE-ProRule" id="PRU00723"/>
    </source>
</evidence>
<comment type="subcellular location">
    <subcellularLocation>
        <location evidence="2">Cytoplasm</location>
        <location evidence="2">Cytosol</location>
    </subcellularLocation>
</comment>
<keyword evidence="8" id="KW-0863">Zinc-finger</keyword>
<keyword evidence="6" id="KW-0744">Spermatogenesis</keyword>
<dbReference type="InterPro" id="IPR029435">
    <property type="entry name" value="TOPAZ1_dom"/>
</dbReference>
<dbReference type="Pfam" id="PF14669">
    <property type="entry name" value="Asp_Glu_race_2"/>
    <property type="match status" value="1"/>
</dbReference>
<feature type="domain" description="C3H1-type" evidence="9">
    <location>
        <begin position="636"/>
        <end position="664"/>
    </location>
</feature>
<reference evidence="10" key="1">
    <citation type="submission" date="2022-12" db="EMBL/GenBank/DDBJ databases">
        <title>Bird 10,000 Genomes (B10K) Project - Family phase.</title>
        <authorList>
            <person name="Zhang G."/>
        </authorList>
    </citation>
    <scope>NUCLEOTIDE SEQUENCE</scope>
    <source>
        <strain evidence="10">B10K-CU-030-46</strain>
        <tissue evidence="10">Muscle</tissue>
    </source>
</reference>
<keyword evidence="8" id="KW-0862">Zinc</keyword>
<evidence type="ECO:0000256" key="2">
    <source>
        <dbReference type="ARBA" id="ARBA00004514"/>
    </source>
</evidence>
<dbReference type="PANTHER" id="PTHR35671:SF1">
    <property type="entry name" value="PROTEIN TOPAZ1"/>
    <property type="match status" value="1"/>
</dbReference>
<dbReference type="Gene3D" id="1.25.40.10">
    <property type="entry name" value="Tetratricopeptide repeat domain"/>
    <property type="match status" value="1"/>
</dbReference>
<dbReference type="GO" id="GO:0030154">
    <property type="term" value="P:cell differentiation"/>
    <property type="evidence" value="ECO:0007669"/>
    <property type="project" value="UniProtKB-KW"/>
</dbReference>
<keyword evidence="8" id="KW-0479">Metal-binding</keyword>
<feature type="zinc finger region" description="C3H1-type" evidence="8">
    <location>
        <begin position="636"/>
        <end position="664"/>
    </location>
</feature>
<feature type="non-terminal residue" evidence="10">
    <location>
        <position position="1"/>
    </location>
</feature>
<evidence type="ECO:0000256" key="1">
    <source>
        <dbReference type="ARBA" id="ARBA00002132"/>
    </source>
</evidence>
<protein>
    <recommendedName>
        <fullName evidence="3">Protein TOPAZ1</fullName>
    </recommendedName>
    <alternativeName>
        <fullName evidence="7">Testis- and ovary-specific PAZ domain-containing protein 1</fullName>
    </alternativeName>
</protein>
<gene>
    <name evidence="10" type="primary">Topaz1</name>
    <name evidence="10" type="ORF">MENNOV_R13695</name>
</gene>
<organism evidence="10">
    <name type="scientific">Menura novaehollandiae</name>
    <name type="common">superb lyrebird</name>
    <dbReference type="NCBI Taxonomy" id="47692"/>
    <lineage>
        <taxon>Eukaryota</taxon>
        <taxon>Metazoa</taxon>
        <taxon>Chordata</taxon>
        <taxon>Craniata</taxon>
        <taxon>Vertebrata</taxon>
        <taxon>Euteleostomi</taxon>
        <taxon>Archelosauria</taxon>
        <taxon>Archosauria</taxon>
        <taxon>Dinosauria</taxon>
        <taxon>Saurischia</taxon>
        <taxon>Theropoda</taxon>
        <taxon>Coelurosauria</taxon>
        <taxon>Aves</taxon>
        <taxon>Neognathae</taxon>
        <taxon>Neoaves</taxon>
        <taxon>Telluraves</taxon>
        <taxon>Australaves</taxon>
        <taxon>Passeriformes</taxon>
        <taxon>Menuridae</taxon>
        <taxon>Menura</taxon>
    </lineage>
</organism>
<dbReference type="InterPro" id="IPR000571">
    <property type="entry name" value="Znf_CCCH"/>
</dbReference>
<evidence type="ECO:0000313" key="10">
    <source>
        <dbReference type="EMBL" id="NXE87717.1"/>
    </source>
</evidence>
<evidence type="ECO:0000259" key="9">
    <source>
        <dbReference type="PROSITE" id="PS50103"/>
    </source>
</evidence>
<dbReference type="InterPro" id="IPR038952">
    <property type="entry name" value="TOPAZ1"/>
</dbReference>
<dbReference type="PROSITE" id="PS50103">
    <property type="entry name" value="ZF_C3H1"/>
    <property type="match status" value="1"/>
</dbReference>
<dbReference type="InterPro" id="IPR011990">
    <property type="entry name" value="TPR-like_helical_dom_sf"/>
</dbReference>
<sequence length="1235" mass="139905">AQIHDVSDCHKSKTGEDLNKVNKKLQQFTCQRTVPMTGKKVWPVESCARTSEQVRKNHRSMSEGKRFLKAAFEDFSDESSVKAVGDSVVTGNLRHLDLYMSLTETAKESTHKKIDLNTECQTSLETPESSPVDIYKTLRTSNENEESLANTDRSAVAFNHDDVQEVKATLNFTAKQKDKNEGDVTERNLSATVQNVQDGTSTGNSNRINFSPIVSVVNQTFSDLKLTKALSSGNLSKFKIPFCRDRPESRKLESVHSFERKTCSPLELLESTSVSRRQKTGEETFLVNSEEHPFPVMSDATSTAAIKKKADEIDSKDFQHDGSVNLSNEMSVLPEGFSAYRHRLLDGQPESSVPDFCGTECVLKSSFPDRSWNSVNHLVGLEINDRKSRGNVSQHKSQNLPDILEAYKQDVLVIDVIQDDPDLFGINNEEELALADCEDYPVKASSANYVKDTKQYIKPESPVTSEKRYSVENSLGYAYHSFFVTECVYTFSAEDVKTHNSSRGSSPSGDVTEDFLKDGQPSKLDELLKSFDMDEKFKFADGMPEEGKKSEAEKRYMCPLCNLDCKYKDLVNGELLSGLPLNDPKENIFSEATVMKSWANGIQVCCQKYYLISSACCNIVLFQASHSVQQILDALNLPRKYCRYYFMTSRGCERAKCRFCHVPGQGDEKICMAILKTYISIKESGLLKRAVQIFVQYYREVTPGVDFASEVLNDLLVTLLNNCLLQEVFQILNVLVQIKTLPAVDVLLKVFEHVASLNIRNAVPTLISTFCKLIDAGMFLELEHFDYIIKLLHQLQVSSWEISTVLNIKSRFKERYFEKTWIFDFNLAVAEIQHCKEKSDWTKLGALYLNARTGCEHFDDLQKLFLSIAEILTQDSETDRPGVPFCDFADAVMKNSQHNGADRLFIGRTGISVMYSYHKVLQWIKGRKVLDKLHELQIHFTLLKGLVGAGRSASRCQIVNKAAEIFLNSGSLDGATRVLRESEWTTDAPLWPCDKMDILNRHNLLCTIVHKYLTKSLYRQAFEVLQNLPGLQKHSDIVDASQYSCLFNKLINACFENKNLGVSSSAIDFMLSKKIAVDFFLLRRLITALGRSSLWSKARTFYKNALSLGCYPQLQGNLYHKLLKIPSYLSEVEMLLAIEIFLVSNASDIQSPRTTSQTLQIILKRCEDQTVQDNSAYHVAVERLILAARLSDPKLFLKHMTMNVNMEEVYSLELSSALKWLQENMKWAERVWLFQ</sequence>
<keyword evidence="11" id="KW-1185">Reference proteome</keyword>
<comment type="caution">
    <text evidence="10">The sequence shown here is derived from an EMBL/GenBank/DDBJ whole genome shotgun (WGS) entry which is preliminary data.</text>
</comment>
<evidence type="ECO:0000256" key="6">
    <source>
        <dbReference type="ARBA" id="ARBA00022871"/>
    </source>
</evidence>
<dbReference type="GO" id="GO:0008270">
    <property type="term" value="F:zinc ion binding"/>
    <property type="evidence" value="ECO:0007669"/>
    <property type="project" value="UniProtKB-KW"/>
</dbReference>
<name>A0AA97N108_9PASS</name>
<evidence type="ECO:0000256" key="3">
    <source>
        <dbReference type="ARBA" id="ARBA00016464"/>
    </source>
</evidence>
<dbReference type="GO" id="GO:0005829">
    <property type="term" value="C:cytosol"/>
    <property type="evidence" value="ECO:0007669"/>
    <property type="project" value="UniProtKB-SubCell"/>
</dbReference>
<dbReference type="GO" id="GO:0048137">
    <property type="term" value="P:spermatocyte division"/>
    <property type="evidence" value="ECO:0007669"/>
    <property type="project" value="TreeGrafter"/>
</dbReference>
<evidence type="ECO:0000256" key="5">
    <source>
        <dbReference type="ARBA" id="ARBA00022782"/>
    </source>
</evidence>
<dbReference type="EMBL" id="VWPS01000017">
    <property type="protein sequence ID" value="NXE87717.1"/>
    <property type="molecule type" value="Genomic_DNA"/>
</dbReference>
<evidence type="ECO:0000313" key="11">
    <source>
        <dbReference type="Proteomes" id="UP000521578"/>
    </source>
</evidence>
<accession>A0AA97N108</accession>
<comment type="function">
    <text evidence="1">Important for normal spermatogenesis and male fertility. Specifically required for progression to the post-meiotic stages of spermatocyte development. Seems to be necessary for normal expression levels of a number of testis-expressed gene transcripts, although its role in this process is unclear.</text>
</comment>
<dbReference type="AlphaFoldDB" id="A0AA97N108"/>
<keyword evidence="4" id="KW-0963">Cytoplasm</keyword>
<evidence type="ECO:0000256" key="4">
    <source>
        <dbReference type="ARBA" id="ARBA00022490"/>
    </source>
</evidence>
<proteinExistence type="predicted"/>
<keyword evidence="5" id="KW-0221">Differentiation</keyword>